<comment type="caution">
    <text evidence="2">The sequence shown here is derived from an EMBL/GenBank/DDBJ whole genome shotgun (WGS) entry which is preliminary data.</text>
</comment>
<reference evidence="2" key="3">
    <citation type="submission" date="2020-02" db="EMBL/GenBank/DDBJ databases">
        <authorList>
            <person name="Sarangi A.N."/>
            <person name="Ghosh S."/>
            <person name="Mukherjee M."/>
            <person name="Tripathy S."/>
        </authorList>
    </citation>
    <scope>NUCLEOTIDE SEQUENCE</scope>
    <source>
        <strain evidence="2">BDU141951</strain>
    </source>
</reference>
<organism evidence="2">
    <name type="scientific">Lyngbya confervoides BDU141951</name>
    <dbReference type="NCBI Taxonomy" id="1574623"/>
    <lineage>
        <taxon>Bacteria</taxon>
        <taxon>Bacillati</taxon>
        <taxon>Cyanobacteriota</taxon>
        <taxon>Cyanophyceae</taxon>
        <taxon>Oscillatoriophycideae</taxon>
        <taxon>Oscillatoriales</taxon>
        <taxon>Microcoleaceae</taxon>
        <taxon>Lyngbya</taxon>
    </lineage>
</organism>
<dbReference type="InterPro" id="IPR004919">
    <property type="entry name" value="GmrSD_N"/>
</dbReference>
<dbReference type="Pfam" id="PF03235">
    <property type="entry name" value="GmrSD_N"/>
    <property type="match status" value="1"/>
</dbReference>
<dbReference type="PANTHER" id="PTHR37292:SF2">
    <property type="entry name" value="DUF262 DOMAIN-CONTAINING PROTEIN"/>
    <property type="match status" value="1"/>
</dbReference>
<evidence type="ECO:0000313" key="2">
    <source>
        <dbReference type="EMBL" id="NEV68180.1"/>
    </source>
</evidence>
<sequence length="609" mass="70064">MDVEARNRKISEWYTKIQYGEIKLPRFQRVEAWDSHRIASLLQTVIQNLPLGITLVLEVGDQEKFISRYLETAPATHNKVQEHLLDGQQRLTALWRTFHNNYAQETYYVYLKEFDNYDKNQDRDDLSIYWRGRYIKKKDGKRYPLWCDNPARTLERGLIPVDLLRPDSIQTEIDDWSNAALQEPDAEAGIETLKQFFSLKDRLRAQIQELRSIISNYNLPFLSLPNYTDKSVALSVFINMNTNSKPLSTYDIIVAEVESAMGQSLHDLEADLHQQHPAISRYAPLSSLILTTSALLQGNLPNQRGAWNMDKTRMVEQWSRLERGLNLMAQFLNGEGIYDEHRLPTNAVLAVVAALYADIPESGDKRGQDELLLRKYMWYSFFSDRYENSAATYAFADFNVLRAIITGKSKPDGSAYTVADVPIFANHSLVELEELKTAEWPKRTTIRGRGVLAVMCRFGGLDFFTAEKLDAQNIRERHYHHVYPDALLKEAGIESFLALNCALIKDKTNMSIGRKDPLVYMKERFKWVSEEIVQDRLQSHLIPINELANGGYEGLSEEQKNTKLKQDFEAFIQKRAELVMVAVNKLVEGRQLSATEVYEEVESSLVTII</sequence>
<protein>
    <submittedName>
        <fullName evidence="2">DUF262 domain-containing protein</fullName>
    </submittedName>
</protein>
<proteinExistence type="predicted"/>
<reference evidence="2" key="2">
    <citation type="journal article" date="2015" name="Genome Announc.">
        <title>Draft Genome Sequence of Filamentous Marine Cyanobacterium Lyngbya confervoides Strain BDU141951.</title>
        <authorList>
            <person name="Chandrababunaidu M.M."/>
            <person name="Sen D."/>
            <person name="Tripathy S."/>
        </authorList>
    </citation>
    <scope>NUCLEOTIDE SEQUENCE</scope>
    <source>
        <strain evidence="2">BDU141951</strain>
    </source>
</reference>
<dbReference type="PANTHER" id="PTHR37292">
    <property type="entry name" value="VNG6097C"/>
    <property type="match status" value="1"/>
</dbReference>
<feature type="domain" description="GmrSD restriction endonucleases N-terminal" evidence="1">
    <location>
        <begin position="10"/>
        <end position="256"/>
    </location>
</feature>
<gene>
    <name evidence="2" type="ORF">QQ91_013780</name>
</gene>
<name>A0A0C1V785_9CYAN</name>
<dbReference type="EMBL" id="JTHE02000003">
    <property type="protein sequence ID" value="NEV68180.1"/>
    <property type="molecule type" value="Genomic_DNA"/>
</dbReference>
<evidence type="ECO:0000259" key="1">
    <source>
        <dbReference type="Pfam" id="PF03235"/>
    </source>
</evidence>
<reference evidence="2" key="1">
    <citation type="submission" date="2014-11" db="EMBL/GenBank/DDBJ databases">
        <authorList>
            <person name="Malar M.C."/>
            <person name="Sen D."/>
            <person name="Tripathy S."/>
        </authorList>
    </citation>
    <scope>NUCLEOTIDE SEQUENCE</scope>
    <source>
        <strain evidence="2">BDU141951</strain>
    </source>
</reference>
<accession>A0A0C1V785</accession>
<dbReference type="AlphaFoldDB" id="A0A0C1V785"/>